<gene>
    <name evidence="5" type="ORF">AFA91_16065</name>
</gene>
<dbReference type="InterPro" id="IPR011711">
    <property type="entry name" value="GntR_C"/>
</dbReference>
<dbReference type="SUPFAM" id="SSF48008">
    <property type="entry name" value="GntR ligand-binding domain-like"/>
    <property type="match status" value="1"/>
</dbReference>
<protein>
    <recommendedName>
        <fullName evidence="4">HTH gntR-type domain-containing protein</fullName>
    </recommendedName>
</protein>
<name>A0A0K0X6Y4_MYCGD</name>
<evidence type="ECO:0000256" key="3">
    <source>
        <dbReference type="ARBA" id="ARBA00023163"/>
    </source>
</evidence>
<dbReference type="EMBL" id="CP012150">
    <property type="protein sequence ID" value="AKS33170.1"/>
    <property type="molecule type" value="Genomic_DNA"/>
</dbReference>
<dbReference type="OrthoDB" id="7989071at2"/>
<evidence type="ECO:0000256" key="2">
    <source>
        <dbReference type="ARBA" id="ARBA00023125"/>
    </source>
</evidence>
<dbReference type="Pfam" id="PF00392">
    <property type="entry name" value="GntR"/>
    <property type="match status" value="1"/>
</dbReference>
<dbReference type="Proteomes" id="UP000062255">
    <property type="component" value="Chromosome"/>
</dbReference>
<dbReference type="PANTHER" id="PTHR43537">
    <property type="entry name" value="TRANSCRIPTIONAL REGULATOR, GNTR FAMILY"/>
    <property type="match status" value="1"/>
</dbReference>
<dbReference type="PROSITE" id="PS50949">
    <property type="entry name" value="HTH_GNTR"/>
    <property type="match status" value="1"/>
</dbReference>
<organism evidence="5 6">
    <name type="scientific">Mycolicibacterium goodii</name>
    <name type="common">Mycobacterium goodii</name>
    <dbReference type="NCBI Taxonomy" id="134601"/>
    <lineage>
        <taxon>Bacteria</taxon>
        <taxon>Bacillati</taxon>
        <taxon>Actinomycetota</taxon>
        <taxon>Actinomycetes</taxon>
        <taxon>Mycobacteriales</taxon>
        <taxon>Mycobacteriaceae</taxon>
        <taxon>Mycolicibacterium</taxon>
    </lineage>
</organism>
<keyword evidence="3" id="KW-0804">Transcription</keyword>
<dbReference type="InterPro" id="IPR008920">
    <property type="entry name" value="TF_FadR/GntR_C"/>
</dbReference>
<dbReference type="AlphaFoldDB" id="A0A0K0X6Y4"/>
<dbReference type="STRING" id="134601.AFA91_16065"/>
<dbReference type="Gene3D" id="1.10.10.10">
    <property type="entry name" value="Winged helix-like DNA-binding domain superfamily/Winged helix DNA-binding domain"/>
    <property type="match status" value="1"/>
</dbReference>
<keyword evidence="1" id="KW-0805">Transcription regulation</keyword>
<dbReference type="Gene3D" id="1.20.120.530">
    <property type="entry name" value="GntR ligand-binding domain-like"/>
    <property type="match status" value="1"/>
</dbReference>
<evidence type="ECO:0000256" key="1">
    <source>
        <dbReference type="ARBA" id="ARBA00023015"/>
    </source>
</evidence>
<evidence type="ECO:0000313" key="6">
    <source>
        <dbReference type="Proteomes" id="UP000062255"/>
    </source>
</evidence>
<sequence length="244" mass="26988">MDALERVVEQIISSATRTPDGSIARLPTERQLAETLGISRGALREQLSALESLGLVTRTQGSGIHLAPTSPTPVRLYFDLSVRLGLITTDQLERGREMLEETVVRAAAIRATPADLAELEGYVEQMVDGTSSGDHQRADAADYNFHRCLYRIVDNPVLNLIADGLVDVLRELLTQRRVRAINSEEPDEHGHYRTDLIHQQIVGALRLRDPDLAAATMAAHFDQWRHITDEPDNEEATPGVRSVG</sequence>
<dbReference type="PANTHER" id="PTHR43537:SF5">
    <property type="entry name" value="UXU OPERON TRANSCRIPTIONAL REGULATOR"/>
    <property type="match status" value="1"/>
</dbReference>
<dbReference type="GO" id="GO:0003677">
    <property type="term" value="F:DNA binding"/>
    <property type="evidence" value="ECO:0007669"/>
    <property type="project" value="UniProtKB-KW"/>
</dbReference>
<accession>A0A0K0X6Y4</accession>
<dbReference type="PRINTS" id="PR00035">
    <property type="entry name" value="HTHGNTR"/>
</dbReference>
<reference evidence="5 6" key="1">
    <citation type="submission" date="2015-07" db="EMBL/GenBank/DDBJ databases">
        <title>Complete genome sequence of Mycobacterium goodii X7B, a facultative thermophilic biodesulfurizing bacterium.</title>
        <authorList>
            <person name="Yu B."/>
            <person name="Li F."/>
            <person name="Xu P."/>
        </authorList>
    </citation>
    <scope>NUCLEOTIDE SEQUENCE [LARGE SCALE GENOMIC DNA]</scope>
    <source>
        <strain evidence="5 6">X7B</strain>
    </source>
</reference>
<dbReference type="SMART" id="SM00345">
    <property type="entry name" value="HTH_GNTR"/>
    <property type="match status" value="1"/>
</dbReference>
<keyword evidence="2" id="KW-0238">DNA-binding</keyword>
<dbReference type="GO" id="GO:0003700">
    <property type="term" value="F:DNA-binding transcription factor activity"/>
    <property type="evidence" value="ECO:0007669"/>
    <property type="project" value="InterPro"/>
</dbReference>
<proteinExistence type="predicted"/>
<dbReference type="SMART" id="SM00895">
    <property type="entry name" value="FCD"/>
    <property type="match status" value="1"/>
</dbReference>
<evidence type="ECO:0000259" key="4">
    <source>
        <dbReference type="PROSITE" id="PS50949"/>
    </source>
</evidence>
<dbReference type="InterPro" id="IPR036390">
    <property type="entry name" value="WH_DNA-bd_sf"/>
</dbReference>
<dbReference type="InterPro" id="IPR036388">
    <property type="entry name" value="WH-like_DNA-bd_sf"/>
</dbReference>
<dbReference type="PATRIC" id="fig|134601.6.peg.3331"/>
<evidence type="ECO:0000313" key="5">
    <source>
        <dbReference type="EMBL" id="AKS33170.1"/>
    </source>
</evidence>
<dbReference type="KEGG" id="mgo:AFA91_16065"/>
<dbReference type="Pfam" id="PF07729">
    <property type="entry name" value="FCD"/>
    <property type="match status" value="1"/>
</dbReference>
<dbReference type="RefSeq" id="WP_049745606.1">
    <property type="nucleotide sequence ID" value="NZ_CP012150.1"/>
</dbReference>
<dbReference type="InterPro" id="IPR000524">
    <property type="entry name" value="Tscrpt_reg_HTH_GntR"/>
</dbReference>
<feature type="domain" description="HTH gntR-type" evidence="4">
    <location>
        <begin position="1"/>
        <end position="69"/>
    </location>
</feature>
<dbReference type="SUPFAM" id="SSF46785">
    <property type="entry name" value="Winged helix' DNA-binding domain"/>
    <property type="match status" value="1"/>
</dbReference>